<reference evidence="2 3" key="1">
    <citation type="journal article" date="2015" name="Sci. Rep.">
        <title>Genome of the facultative scuticociliatosis pathogen Pseudocohnilembus persalinus provides insight into its virulence through horizontal gene transfer.</title>
        <authorList>
            <person name="Xiong J."/>
            <person name="Wang G."/>
            <person name="Cheng J."/>
            <person name="Tian M."/>
            <person name="Pan X."/>
            <person name="Warren A."/>
            <person name="Jiang C."/>
            <person name="Yuan D."/>
            <person name="Miao W."/>
        </authorList>
    </citation>
    <scope>NUCLEOTIDE SEQUENCE [LARGE SCALE GENOMIC DNA]</scope>
    <source>
        <strain evidence="2">36N120E</strain>
    </source>
</reference>
<feature type="region of interest" description="Disordered" evidence="1">
    <location>
        <begin position="716"/>
        <end position="760"/>
    </location>
</feature>
<protein>
    <submittedName>
        <fullName evidence="2">Uncharacterized protein</fullName>
    </submittedName>
</protein>
<dbReference type="InParanoid" id="A0A0V0QH03"/>
<feature type="compositionally biased region" description="Basic and acidic residues" evidence="1">
    <location>
        <begin position="731"/>
        <end position="760"/>
    </location>
</feature>
<keyword evidence="3" id="KW-1185">Reference proteome</keyword>
<feature type="compositionally biased region" description="Low complexity" evidence="1">
    <location>
        <begin position="810"/>
        <end position="821"/>
    </location>
</feature>
<comment type="caution">
    <text evidence="2">The sequence shown here is derived from an EMBL/GenBank/DDBJ whole genome shotgun (WGS) entry which is preliminary data.</text>
</comment>
<feature type="compositionally biased region" description="Basic and acidic residues" evidence="1">
    <location>
        <begin position="792"/>
        <end position="802"/>
    </location>
</feature>
<feature type="region of interest" description="Disordered" evidence="1">
    <location>
        <begin position="784"/>
        <end position="840"/>
    </location>
</feature>
<name>A0A0V0QH03_PSEPJ</name>
<dbReference type="AlphaFoldDB" id="A0A0V0QH03"/>
<sequence>MTLEYKQYKDELDDAKKMFEIVENKLKLEIQPNSLYNQTQNISQDEQNIQSYQQNQNNQNFSIIIHQITGLPLNYYNIQIEFDLVNKKQIQKDDLYCEYKTNFYDTSRDSYQYNKYGYLTKYDYDQTHNFKNDIKFYLENVDSYIKKFICKIFRGLSIPKKYIKQRDYEELEQKPITEQINTINQRMKYLWEQPYKLGTKPITQKTRKVQHQKISDQLSNFYMKNKQNDDFFLDTQTKWMALNQRPSPYEQISNNEYKQMDYNKMGKQNVIGQMPYQNIHRLDIYDQLFEEEYGGLEFLILMKSTQHDRYLGHFVHPILSDKCKIIEGDFESQINDVSDYDIVHSKGKFQIIYNFVPEQIYYTQNDNQQQKYQQKINENIDLDEYDLKDQNNKNTQIQSLKQVRKKNNQNINQTEQFKVQNTKQQQFNEKYKQFADKLAVSEDDELNPVMALNSENNTQYTQIQDQKLFDYVWLYHPIMKKNLIQGNFGQFNKQMWSMPIQNIKNFNPENIDKKNILLNFDVEGIANNKNWYYENYSDSEDSDLEDDYLIEIKFRQFYDYNKINQISYDIQITNVASLVQWENITLKMLGRWVDTTRLVFSSSLLSLMGEHNTEDVRTVGRYHQSQYNVGNDNSKNSKNNHNISNTPTNVLVAQLYSSLKKYNLVEDDEDKNDREIQNNLQQKGFKRENNQTRKQTFKDYNNDFLKQINQQKSWEYLNDNPQPSKSSNNDKQNKDKVTLFDKQLDINKQRLNSKRNDEENQKKFAGLGGLNETFLSQDSQGIIIQQKKKDKKDKNDKNDNSQEKNYLAAKSYKQMSQQSKSIKNRSPRNNQFFLNNDKTKNQMVNQKISTKKRFQKAVNFLIYGKRLDNKEHKQKYYQMLQKMNNAEYQSQKKIDLQLMTDMEQPFQQNFKKLENSQNRNGYQVYTQYPLTARQNIHQNQNQNQQQQSQSQDLKHQFMTHRKYYETSKSQSQSRSSSQNKYNKFINLGSTIKKNNNYGNFWAVL</sequence>
<organism evidence="2 3">
    <name type="scientific">Pseudocohnilembus persalinus</name>
    <name type="common">Ciliate</name>
    <dbReference type="NCBI Taxonomy" id="266149"/>
    <lineage>
        <taxon>Eukaryota</taxon>
        <taxon>Sar</taxon>
        <taxon>Alveolata</taxon>
        <taxon>Ciliophora</taxon>
        <taxon>Intramacronucleata</taxon>
        <taxon>Oligohymenophorea</taxon>
        <taxon>Scuticociliatia</taxon>
        <taxon>Philasterida</taxon>
        <taxon>Pseudocohnilembidae</taxon>
        <taxon>Pseudocohnilembus</taxon>
    </lineage>
</organism>
<evidence type="ECO:0000313" key="3">
    <source>
        <dbReference type="Proteomes" id="UP000054937"/>
    </source>
</evidence>
<accession>A0A0V0QH03</accession>
<feature type="compositionally biased region" description="Polar residues" evidence="1">
    <location>
        <begin position="827"/>
        <end position="840"/>
    </location>
</feature>
<evidence type="ECO:0000313" key="2">
    <source>
        <dbReference type="EMBL" id="KRX01481.1"/>
    </source>
</evidence>
<gene>
    <name evidence="2" type="ORF">PPERSA_01384</name>
</gene>
<proteinExistence type="predicted"/>
<dbReference type="EMBL" id="LDAU01000170">
    <property type="protein sequence ID" value="KRX01481.1"/>
    <property type="molecule type" value="Genomic_DNA"/>
</dbReference>
<evidence type="ECO:0000256" key="1">
    <source>
        <dbReference type="SAM" id="MobiDB-lite"/>
    </source>
</evidence>
<dbReference type="Proteomes" id="UP000054937">
    <property type="component" value="Unassembled WGS sequence"/>
</dbReference>